<feature type="repeat" description="TPR" evidence="1">
    <location>
        <begin position="201"/>
        <end position="234"/>
    </location>
</feature>
<gene>
    <name evidence="4" type="ordered locus">PCC7424_0510</name>
</gene>
<dbReference type="OrthoDB" id="494812at2"/>
<feature type="domain" description="J" evidence="3">
    <location>
        <begin position="16"/>
        <end position="87"/>
    </location>
</feature>
<dbReference type="InterPro" id="IPR001623">
    <property type="entry name" value="DnaJ_domain"/>
</dbReference>
<dbReference type="EMBL" id="CP001291">
    <property type="protein sequence ID" value="ACK68974.1"/>
    <property type="molecule type" value="Genomic_DNA"/>
</dbReference>
<reference evidence="5" key="1">
    <citation type="journal article" date="2011" name="MBio">
        <title>Novel metabolic attributes of the genus Cyanothece, comprising a group of unicellular nitrogen-fixing Cyanobacteria.</title>
        <authorList>
            <person name="Bandyopadhyay A."/>
            <person name="Elvitigala T."/>
            <person name="Welsh E."/>
            <person name="Stockel J."/>
            <person name="Liberton M."/>
            <person name="Min H."/>
            <person name="Sherman L.A."/>
            <person name="Pakrasi H.B."/>
        </authorList>
    </citation>
    <scope>NUCLEOTIDE SEQUENCE [LARGE SCALE GENOMIC DNA]</scope>
    <source>
        <strain evidence="5">PCC 7424</strain>
    </source>
</reference>
<dbReference type="Gene3D" id="1.10.287.110">
    <property type="entry name" value="DnaJ domain"/>
    <property type="match status" value="1"/>
</dbReference>
<dbReference type="RefSeq" id="WP_012597921.1">
    <property type="nucleotide sequence ID" value="NC_011729.1"/>
</dbReference>
<dbReference type="Proteomes" id="UP000002384">
    <property type="component" value="Chromosome"/>
</dbReference>
<dbReference type="PROSITE" id="PS50005">
    <property type="entry name" value="TPR"/>
    <property type="match status" value="1"/>
</dbReference>
<dbReference type="SUPFAM" id="SSF46565">
    <property type="entry name" value="Chaperone J-domain"/>
    <property type="match status" value="1"/>
</dbReference>
<dbReference type="HOGENOM" id="CLU_923530_0_0_3"/>
<dbReference type="SMART" id="SM00271">
    <property type="entry name" value="DnaJ"/>
    <property type="match status" value="1"/>
</dbReference>
<dbReference type="InterPro" id="IPR019734">
    <property type="entry name" value="TPR_rpt"/>
</dbReference>
<dbReference type="PROSITE" id="PS50076">
    <property type="entry name" value="DNAJ_2"/>
    <property type="match status" value="1"/>
</dbReference>
<dbReference type="SMART" id="SM00028">
    <property type="entry name" value="TPR"/>
    <property type="match status" value="2"/>
</dbReference>
<dbReference type="InterPro" id="IPR011990">
    <property type="entry name" value="TPR-like_helical_dom_sf"/>
</dbReference>
<feature type="region of interest" description="Disordered" evidence="2">
    <location>
        <begin position="284"/>
        <end position="312"/>
    </location>
</feature>
<dbReference type="Pfam" id="PF13181">
    <property type="entry name" value="TPR_8"/>
    <property type="match status" value="1"/>
</dbReference>
<dbReference type="InterPro" id="IPR036869">
    <property type="entry name" value="J_dom_sf"/>
</dbReference>
<evidence type="ECO:0000313" key="5">
    <source>
        <dbReference type="Proteomes" id="UP000002384"/>
    </source>
</evidence>
<name>B7KDF4_GLOC7</name>
<dbReference type="Gene3D" id="1.25.40.10">
    <property type="entry name" value="Tetratricopeptide repeat domain"/>
    <property type="match status" value="1"/>
</dbReference>
<dbReference type="Pfam" id="PF00226">
    <property type="entry name" value="DnaJ"/>
    <property type="match status" value="1"/>
</dbReference>
<evidence type="ECO:0000313" key="4">
    <source>
        <dbReference type="EMBL" id="ACK68974.1"/>
    </source>
</evidence>
<dbReference type="eggNOG" id="COG2214">
    <property type="taxonomic scope" value="Bacteria"/>
</dbReference>
<organism evidence="4 5">
    <name type="scientific">Gloeothece citriformis (strain PCC 7424)</name>
    <name type="common">Cyanothece sp. (strain PCC 7424)</name>
    <dbReference type="NCBI Taxonomy" id="65393"/>
    <lineage>
        <taxon>Bacteria</taxon>
        <taxon>Bacillati</taxon>
        <taxon>Cyanobacteriota</taxon>
        <taxon>Cyanophyceae</taxon>
        <taxon>Oscillatoriophycideae</taxon>
        <taxon>Chroococcales</taxon>
        <taxon>Aphanothecaceae</taxon>
        <taxon>Gloeothece</taxon>
        <taxon>Gloeothece citriformis</taxon>
    </lineage>
</organism>
<keyword evidence="4" id="KW-0346">Stress response</keyword>
<dbReference type="eggNOG" id="COG0457">
    <property type="taxonomic scope" value="Bacteria"/>
</dbReference>
<proteinExistence type="predicted"/>
<feature type="compositionally biased region" description="Polar residues" evidence="2">
    <location>
        <begin position="284"/>
        <end position="301"/>
    </location>
</feature>
<protein>
    <submittedName>
        <fullName evidence="4">Heat shock protein DnaJ domain protein</fullName>
    </submittedName>
</protein>
<dbReference type="STRING" id="65393.PCC7424_0510"/>
<keyword evidence="1" id="KW-0802">TPR repeat</keyword>
<accession>B7KDF4</accession>
<sequence>MAFPIQQGLFQYIDLDHYAILGVPIGAELKEIRLRYLNVARRLHPDTCKALTKAEKERANTLLSKLVNPAWEHLSREGSRLEYSLILSQIGQRLAHNEQQFSFKTKAAQQLIKSQKNVELEYKNLVQSLAGDQYASVDSIYQKIAQLSELNLAYLIVSQSKSSRPTLSNPPLSLEYSRTLNTDTIFEQPPQEEELPKESPVISYIRRAQSYADKGNYAQVVLEMRDALKLEPNNSTCHGLLGLAYLRQNQASMAKIHITTALKHDPNNEIALDAKRELDKVITANDQQTKPGDSSKQSKSFWTLFGGRDKKK</sequence>
<evidence type="ECO:0000256" key="1">
    <source>
        <dbReference type="PROSITE-ProRule" id="PRU00339"/>
    </source>
</evidence>
<evidence type="ECO:0000259" key="3">
    <source>
        <dbReference type="PROSITE" id="PS50076"/>
    </source>
</evidence>
<dbReference type="KEGG" id="cyc:PCC7424_0510"/>
<evidence type="ECO:0000256" key="2">
    <source>
        <dbReference type="SAM" id="MobiDB-lite"/>
    </source>
</evidence>
<dbReference type="AlphaFoldDB" id="B7KDF4"/>
<dbReference type="SUPFAM" id="SSF48452">
    <property type="entry name" value="TPR-like"/>
    <property type="match status" value="1"/>
</dbReference>
<keyword evidence="5" id="KW-1185">Reference proteome</keyword>
<dbReference type="CDD" id="cd06257">
    <property type="entry name" value="DnaJ"/>
    <property type="match status" value="1"/>
</dbReference>